<name>A0A8I1DFI1_THEIN</name>
<dbReference type="EMBL" id="JAECVW010000010">
    <property type="protein sequence ID" value="MBH8596129.1"/>
    <property type="molecule type" value="Genomic_DNA"/>
</dbReference>
<evidence type="ECO:0000313" key="1">
    <source>
        <dbReference type="EMBL" id="MBH8596129.1"/>
    </source>
</evidence>
<keyword evidence="2" id="KW-1185">Reference proteome</keyword>
<gene>
    <name evidence="1" type="ORF">I8U20_12540</name>
</gene>
<organism evidence="1 2">
    <name type="scientific">Thermoactinomyces intermedius</name>
    <dbReference type="NCBI Taxonomy" id="2024"/>
    <lineage>
        <taxon>Bacteria</taxon>
        <taxon>Bacillati</taxon>
        <taxon>Bacillota</taxon>
        <taxon>Bacilli</taxon>
        <taxon>Bacillales</taxon>
        <taxon>Thermoactinomycetaceae</taxon>
        <taxon>Thermoactinomyces</taxon>
    </lineage>
</organism>
<reference evidence="1 2" key="1">
    <citation type="submission" date="2020-12" db="EMBL/GenBank/DDBJ databases">
        <title>WGS of Thermoactinomyces spp.</title>
        <authorList>
            <person name="Cheng K."/>
        </authorList>
    </citation>
    <scope>NUCLEOTIDE SEQUENCE [LARGE SCALE GENOMIC DNA]</scope>
    <source>
        <strain evidence="2">CICC 10671\DSM 43846</strain>
    </source>
</reference>
<dbReference type="AlphaFoldDB" id="A0A8I1DFI1"/>
<dbReference type="RefSeq" id="WP_181732806.1">
    <property type="nucleotide sequence ID" value="NZ_JACEIR010000012.1"/>
</dbReference>
<sequence length="114" mass="13371">MRRWVVCGWILLVSFWLSSGETWANEMGCHSFENWSGSQKYFEEKGGSKYLNIDGLDSDRDGLACEELIGFDPKHINPNNVQRPDVHKDKDPAEKGVWEEILSVLKKWWRQWLD</sequence>
<evidence type="ECO:0008006" key="3">
    <source>
        <dbReference type="Google" id="ProtNLM"/>
    </source>
</evidence>
<protein>
    <recommendedName>
        <fullName evidence="3">Excalibur calcium-binding domain-containing protein</fullName>
    </recommendedName>
</protein>
<proteinExistence type="predicted"/>
<evidence type="ECO:0000313" key="2">
    <source>
        <dbReference type="Proteomes" id="UP000633619"/>
    </source>
</evidence>
<dbReference type="Proteomes" id="UP000633619">
    <property type="component" value="Unassembled WGS sequence"/>
</dbReference>
<comment type="caution">
    <text evidence="1">The sequence shown here is derived from an EMBL/GenBank/DDBJ whole genome shotgun (WGS) entry which is preliminary data.</text>
</comment>
<accession>A0A8I1DFI1</accession>